<reference evidence="3 5" key="2">
    <citation type="submission" date="2020-12" db="EMBL/GenBank/DDBJ databases">
        <title>FDA dAtabase for Regulatory Grade micrObial Sequences (FDA-ARGOS): Supporting development and validation of Infectious Disease Dx tests.</title>
        <authorList>
            <person name="Sproer C."/>
            <person name="Gronow S."/>
            <person name="Severitt S."/>
            <person name="Schroder I."/>
            <person name="Tallon L."/>
            <person name="Sadzewicz L."/>
            <person name="Zhao X."/>
            <person name="Boylan J."/>
            <person name="Ott S."/>
            <person name="Bowen H."/>
            <person name="Vavikolanu K."/>
            <person name="Mehta A."/>
            <person name="Aluvathingal J."/>
            <person name="Nadendla S."/>
            <person name="Lowell S."/>
            <person name="Myers T."/>
            <person name="Yan Y."/>
            <person name="Sichtig H."/>
        </authorList>
    </citation>
    <scope>NUCLEOTIDE SEQUENCE [LARGE SCALE GENOMIC DNA]</scope>
    <source>
        <strain evidence="3 5">FDAARGOS_869</strain>
    </source>
</reference>
<accession>A0A1B8QT96</accession>
<dbReference type="AlphaFoldDB" id="A0A1B8QT96"/>
<proteinExistence type="predicted"/>
<reference evidence="2 4" key="1">
    <citation type="submission" date="2016-05" db="EMBL/GenBank/DDBJ databases">
        <title>Draft genome sequence of Moraxella nonliquefaciens CCUG 348T.</title>
        <authorList>
            <person name="Salva-Serra F."/>
            <person name="Engstrom-Jakobsson H."/>
            <person name="Thorell K."/>
            <person name="Gonzales-Siles L."/>
            <person name="Karlsson R."/>
            <person name="Boulund F."/>
            <person name="Engstrand L."/>
            <person name="Kristiansson E."/>
            <person name="Moore E."/>
        </authorList>
    </citation>
    <scope>NUCLEOTIDE SEQUENCE [LARGE SCALE GENOMIC DNA]</scope>
    <source>
        <strain evidence="2 4">CCUG 348</strain>
    </source>
</reference>
<keyword evidence="5" id="KW-1185">Reference proteome</keyword>
<dbReference type="EMBL" id="LXTW01000001">
    <property type="protein sequence ID" value="OBX88416.1"/>
    <property type="molecule type" value="Genomic_DNA"/>
</dbReference>
<protein>
    <submittedName>
        <fullName evidence="2">Uncharacterized protein</fullName>
    </submittedName>
</protein>
<dbReference type="STRING" id="478.A7456_00720"/>
<dbReference type="EMBL" id="CP065728">
    <property type="protein sequence ID" value="QPT44525.1"/>
    <property type="molecule type" value="Genomic_DNA"/>
</dbReference>
<evidence type="ECO:0000313" key="2">
    <source>
        <dbReference type="EMBL" id="OBX88416.1"/>
    </source>
</evidence>
<evidence type="ECO:0000313" key="5">
    <source>
        <dbReference type="Proteomes" id="UP000594834"/>
    </source>
</evidence>
<dbReference type="Proteomes" id="UP000092575">
    <property type="component" value="Unassembled WGS sequence"/>
</dbReference>
<organism evidence="2 4">
    <name type="scientific">Moraxella nonliquefaciens</name>
    <dbReference type="NCBI Taxonomy" id="478"/>
    <lineage>
        <taxon>Bacteria</taxon>
        <taxon>Pseudomonadati</taxon>
        <taxon>Pseudomonadota</taxon>
        <taxon>Gammaproteobacteria</taxon>
        <taxon>Moraxellales</taxon>
        <taxon>Moraxellaceae</taxon>
        <taxon>Moraxella</taxon>
    </lineage>
</organism>
<dbReference type="RefSeq" id="WP_067006528.1">
    <property type="nucleotide sequence ID" value="NZ_CP065728.1"/>
</dbReference>
<feature type="compositionally biased region" description="Basic residues" evidence="1">
    <location>
        <begin position="46"/>
        <end position="55"/>
    </location>
</feature>
<evidence type="ECO:0000256" key="1">
    <source>
        <dbReference type="SAM" id="MobiDB-lite"/>
    </source>
</evidence>
<evidence type="ECO:0000313" key="3">
    <source>
        <dbReference type="EMBL" id="QPT44525.1"/>
    </source>
</evidence>
<evidence type="ECO:0000313" key="4">
    <source>
        <dbReference type="Proteomes" id="UP000092575"/>
    </source>
</evidence>
<name>A0A1B8QT96_MORNO</name>
<gene>
    <name evidence="2" type="ORF">A7456_00720</name>
    <name evidence="3" type="ORF">I6G26_10920</name>
</gene>
<feature type="region of interest" description="Disordered" evidence="1">
    <location>
        <begin position="41"/>
        <end position="117"/>
    </location>
</feature>
<sequence length="117" mass="13184">MKIILSNEELQAIVTEALNAKGIDTSNAEFTFDKGAEIELNSTHATKPKPKKTRTKKQEVFVGTQDEFDDSNVVINEPNTEPEEEINDFEDELTEEEPTEEPTEETDSDDDSDSLFD</sequence>
<feature type="compositionally biased region" description="Acidic residues" evidence="1">
    <location>
        <begin position="80"/>
        <end position="117"/>
    </location>
</feature>
<dbReference type="Proteomes" id="UP000594834">
    <property type="component" value="Chromosome"/>
</dbReference>